<keyword evidence="2" id="KW-0472">Membrane</keyword>
<dbReference type="PROSITE" id="PS51257">
    <property type="entry name" value="PROKAR_LIPOPROTEIN"/>
    <property type="match status" value="1"/>
</dbReference>
<feature type="region of interest" description="Disordered" evidence="1">
    <location>
        <begin position="211"/>
        <end position="304"/>
    </location>
</feature>
<feature type="compositionally biased region" description="Pro residues" evidence="1">
    <location>
        <begin position="218"/>
        <end position="228"/>
    </location>
</feature>
<feature type="transmembrane region" description="Helical" evidence="2">
    <location>
        <begin position="431"/>
        <end position="449"/>
    </location>
</feature>
<proteinExistence type="predicted"/>
<keyword evidence="5" id="KW-1185">Reference proteome</keyword>
<feature type="chain" id="PRO_5022242065" evidence="3">
    <location>
        <begin position="35"/>
        <end position="452"/>
    </location>
</feature>
<dbReference type="EMBL" id="CP041742">
    <property type="protein sequence ID" value="QDQ72902.1"/>
    <property type="molecule type" value="Genomic_DNA"/>
</dbReference>
<dbReference type="Proteomes" id="UP000315891">
    <property type="component" value="Chromosome"/>
</dbReference>
<keyword evidence="2" id="KW-1133">Transmembrane helix</keyword>
<name>A0A516V307_9GAMM</name>
<evidence type="ECO:0000313" key="5">
    <source>
        <dbReference type="Proteomes" id="UP000315891"/>
    </source>
</evidence>
<reference evidence="4 5" key="1">
    <citation type="submission" date="2019-07" db="EMBL/GenBank/DDBJ databases">
        <title>Lysobacter weifangensis sp. nov., isolated from bensulfuron-methyl contaminated farmland soil.</title>
        <authorList>
            <person name="Zhao H."/>
        </authorList>
    </citation>
    <scope>NUCLEOTIDE SEQUENCE [LARGE SCALE GENOMIC DNA]</scope>
    <source>
        <strain evidence="4 5">CC-Bw-6</strain>
    </source>
</reference>
<keyword evidence="2" id="KW-0812">Transmembrane</keyword>
<evidence type="ECO:0000256" key="3">
    <source>
        <dbReference type="SAM" id="SignalP"/>
    </source>
</evidence>
<feature type="compositionally biased region" description="Polar residues" evidence="1">
    <location>
        <begin position="342"/>
        <end position="353"/>
    </location>
</feature>
<evidence type="ECO:0000256" key="2">
    <source>
        <dbReference type="SAM" id="Phobius"/>
    </source>
</evidence>
<gene>
    <name evidence="4" type="ORF">FNZ56_02915</name>
</gene>
<feature type="signal peptide" evidence="3">
    <location>
        <begin position="1"/>
        <end position="34"/>
    </location>
</feature>
<feature type="compositionally biased region" description="Low complexity" evidence="1">
    <location>
        <begin position="232"/>
        <end position="246"/>
    </location>
</feature>
<dbReference type="AlphaFoldDB" id="A0A516V307"/>
<keyword evidence="3" id="KW-0732">Signal</keyword>
<protein>
    <submittedName>
        <fullName evidence="4">Uncharacterized protein</fullName>
    </submittedName>
</protein>
<organism evidence="4 5">
    <name type="scientific">Pseudoluteimonas lycopersici</name>
    <dbReference type="NCBI Taxonomy" id="1324796"/>
    <lineage>
        <taxon>Bacteria</taxon>
        <taxon>Pseudomonadati</taxon>
        <taxon>Pseudomonadota</taxon>
        <taxon>Gammaproteobacteria</taxon>
        <taxon>Lysobacterales</taxon>
        <taxon>Lysobacteraceae</taxon>
        <taxon>Pseudoluteimonas</taxon>
    </lineage>
</organism>
<feature type="compositionally biased region" description="Acidic residues" evidence="1">
    <location>
        <begin position="258"/>
        <end position="270"/>
    </location>
</feature>
<evidence type="ECO:0000313" key="4">
    <source>
        <dbReference type="EMBL" id="QDQ72902.1"/>
    </source>
</evidence>
<dbReference type="OrthoDB" id="5957914at2"/>
<sequence>MNNWLARVFVSALVRRCAYALVVLLSLYACNARAAVDNHPSRQEAYSHCLSQATNNVSVWFSASQTNTTQWQYTLTKGGYCYIYASVPKAYRERGEYKQCLKPGLTQCSISTYETAHDNEHSWTTECPAGTTWDDNTHTCKEPCSVNDPPLSGGWFESPTGSYESGVVSVCSGGCEFLNTPILHNGGYVTYKKIDGIVYISTDGWTATGMTCTAGPSTPSPGATPPPDSDGDGTSDANDGAPNNPGSTGGGSNGQGDNDGDGNDDGSDDNGDGKPDCGVAGTPACDDTKPNSDQSSGGGDCNTPPVSTGNQILASMLFQTWAIRCALQGNANGGLPPGNPNSSNMDLSETNGKLDTLHGDLTGHNGTGDLDDGSATGQTTPGSIFQDDDLNTELDQSGFGLARSCPAPPTFTIAGQTRTIDTSGMCDLGEVIGALVILAALAQAAWIFGGNR</sequence>
<dbReference type="NCBIfam" id="NF041109">
    <property type="entry name" value="VF_TspB_C_term"/>
    <property type="match status" value="1"/>
</dbReference>
<accession>A0A516V307</accession>
<feature type="region of interest" description="Disordered" evidence="1">
    <location>
        <begin position="334"/>
        <end position="375"/>
    </location>
</feature>
<evidence type="ECO:0000256" key="1">
    <source>
        <dbReference type="SAM" id="MobiDB-lite"/>
    </source>
</evidence>
<dbReference type="RefSeq" id="WP_143878416.1">
    <property type="nucleotide sequence ID" value="NZ_BAABLZ010000002.1"/>
</dbReference>